<evidence type="ECO:0000313" key="3">
    <source>
        <dbReference type="Proteomes" id="UP001162480"/>
    </source>
</evidence>
<dbReference type="AlphaFoldDB" id="A0AA36ALB1"/>
<sequence>MVMMAMVEAGDGTDGDGGRECWQCGGDGDVDNDNGLGGDGEDGGDCTHSTDGRAGGDVGAVGDNVIDSTVFGDGGGEDGGVVSMMY</sequence>
<keyword evidence="3" id="KW-1185">Reference proteome</keyword>
<feature type="region of interest" description="Disordered" evidence="1">
    <location>
        <begin position="1"/>
        <end position="60"/>
    </location>
</feature>
<dbReference type="Proteomes" id="UP001162480">
    <property type="component" value="Chromosome 2"/>
</dbReference>
<accession>A0AA36ALB1</accession>
<reference evidence="2" key="1">
    <citation type="submission" date="2023-08" db="EMBL/GenBank/DDBJ databases">
        <authorList>
            <person name="Alioto T."/>
            <person name="Alioto T."/>
            <person name="Gomez Garrido J."/>
        </authorList>
    </citation>
    <scope>NUCLEOTIDE SEQUENCE</scope>
</reference>
<dbReference type="EMBL" id="OX597815">
    <property type="protein sequence ID" value="CAI9717599.1"/>
    <property type="molecule type" value="Genomic_DNA"/>
</dbReference>
<organism evidence="2 3">
    <name type="scientific">Octopus vulgaris</name>
    <name type="common">Common octopus</name>
    <dbReference type="NCBI Taxonomy" id="6645"/>
    <lineage>
        <taxon>Eukaryota</taxon>
        <taxon>Metazoa</taxon>
        <taxon>Spiralia</taxon>
        <taxon>Lophotrochozoa</taxon>
        <taxon>Mollusca</taxon>
        <taxon>Cephalopoda</taxon>
        <taxon>Coleoidea</taxon>
        <taxon>Octopodiformes</taxon>
        <taxon>Octopoda</taxon>
        <taxon>Incirrata</taxon>
        <taxon>Octopodidae</taxon>
        <taxon>Octopus</taxon>
    </lineage>
</organism>
<evidence type="ECO:0000256" key="1">
    <source>
        <dbReference type="SAM" id="MobiDB-lite"/>
    </source>
</evidence>
<name>A0AA36ALB1_OCTVU</name>
<evidence type="ECO:0000313" key="2">
    <source>
        <dbReference type="EMBL" id="CAI9717599.1"/>
    </source>
</evidence>
<protein>
    <submittedName>
        <fullName evidence="2">Uncharacterized protein</fullName>
    </submittedName>
</protein>
<proteinExistence type="predicted"/>
<gene>
    <name evidence="2" type="ORF">OCTVUL_1B000061</name>
</gene>